<dbReference type="PANTHER" id="PTHR26379">
    <property type="entry name" value="BTB/POZ AND MATH DOMAIN-CONTAINING PROTEIN 1"/>
    <property type="match status" value="1"/>
</dbReference>
<protein>
    <recommendedName>
        <fullName evidence="4">BTB domain-containing protein</fullName>
    </recommendedName>
</protein>
<dbReference type="InterPro" id="IPR011333">
    <property type="entry name" value="SKP1/BTB/POZ_sf"/>
</dbReference>
<name>A0A8T0RGM6_PANVG</name>
<feature type="compositionally biased region" description="Acidic residues" evidence="3">
    <location>
        <begin position="200"/>
        <end position="225"/>
    </location>
</feature>
<feature type="region of interest" description="Disordered" evidence="3">
    <location>
        <begin position="200"/>
        <end position="227"/>
    </location>
</feature>
<organism evidence="5 6">
    <name type="scientific">Panicum virgatum</name>
    <name type="common">Blackwell switchgrass</name>
    <dbReference type="NCBI Taxonomy" id="38727"/>
    <lineage>
        <taxon>Eukaryota</taxon>
        <taxon>Viridiplantae</taxon>
        <taxon>Streptophyta</taxon>
        <taxon>Embryophyta</taxon>
        <taxon>Tracheophyta</taxon>
        <taxon>Spermatophyta</taxon>
        <taxon>Magnoliopsida</taxon>
        <taxon>Liliopsida</taxon>
        <taxon>Poales</taxon>
        <taxon>Poaceae</taxon>
        <taxon>PACMAD clade</taxon>
        <taxon>Panicoideae</taxon>
        <taxon>Panicodae</taxon>
        <taxon>Paniceae</taxon>
        <taxon>Panicinae</taxon>
        <taxon>Panicum</taxon>
        <taxon>Panicum sect. Hiantes</taxon>
    </lineage>
</organism>
<feature type="compositionally biased region" description="Basic and acidic residues" evidence="3">
    <location>
        <begin position="68"/>
        <end position="79"/>
    </location>
</feature>
<evidence type="ECO:0000313" key="5">
    <source>
        <dbReference type="EMBL" id="KAG2585131.1"/>
    </source>
</evidence>
<dbReference type="EMBL" id="CM029047">
    <property type="protein sequence ID" value="KAG2585131.1"/>
    <property type="molecule type" value="Genomic_DNA"/>
</dbReference>
<feature type="compositionally biased region" description="Basic residues" evidence="3">
    <location>
        <begin position="112"/>
        <end position="132"/>
    </location>
</feature>
<accession>A0A8T0RGM6</accession>
<dbReference type="AlphaFoldDB" id="A0A8T0RGM6"/>
<comment type="similarity">
    <text evidence="2">Belongs to the Tdpoz family.</text>
</comment>
<dbReference type="Proteomes" id="UP000823388">
    <property type="component" value="Chromosome 6K"/>
</dbReference>
<evidence type="ECO:0000256" key="2">
    <source>
        <dbReference type="ARBA" id="ARBA00010846"/>
    </source>
</evidence>
<dbReference type="InterPro" id="IPR000210">
    <property type="entry name" value="BTB/POZ_dom"/>
</dbReference>
<dbReference type="SMART" id="SM00225">
    <property type="entry name" value="BTB"/>
    <property type="match status" value="1"/>
</dbReference>
<dbReference type="Pfam" id="PF24570">
    <property type="entry name" value="BACK_BPM_SPOP"/>
    <property type="match status" value="1"/>
</dbReference>
<dbReference type="Pfam" id="PF00651">
    <property type="entry name" value="BTB"/>
    <property type="match status" value="1"/>
</dbReference>
<dbReference type="Gene3D" id="3.30.710.10">
    <property type="entry name" value="Potassium Channel Kv1.1, Chain A"/>
    <property type="match status" value="1"/>
</dbReference>
<dbReference type="GO" id="GO:0016567">
    <property type="term" value="P:protein ubiquitination"/>
    <property type="evidence" value="ECO:0007669"/>
    <property type="project" value="InterPro"/>
</dbReference>
<sequence>MSSESGSVVEFKLDYSGTKNLAIGEAVYSKNFSAGGHLWRINSGKRTIATAAAEEVVYEVIAEPRDRQEQAQKEVHKDSAQGPVDPSFEQQLEVKRSRVTLRHQRPGDDHVRGHRLARRRPPGRPALRHTQRPWRPVGFRGRFRRFIHRQRRGVPRSPIFKAQLLGSMADAKMASITLHDIAPAMFKVMLRFRYTDDLLQDEDEDDDDNDADSDEDDDDDHDDDELGLRGHATKKLQDLLAAADRYALDHLKLLCASKLWDNISVDTVASTLACAEMYNCPELQKRCIDFFADEKNFKKAVLTDDFAQLVLKFPSILAELRMKVRV</sequence>
<dbReference type="InterPro" id="IPR056423">
    <property type="entry name" value="BACK_BPM_SPOP"/>
</dbReference>
<gene>
    <name evidence="5" type="ORF">PVAP13_6KG372500</name>
</gene>
<dbReference type="InterPro" id="IPR045005">
    <property type="entry name" value="BPM1-6"/>
</dbReference>
<proteinExistence type="inferred from homology"/>
<evidence type="ECO:0000313" key="6">
    <source>
        <dbReference type="Proteomes" id="UP000823388"/>
    </source>
</evidence>
<evidence type="ECO:0000256" key="3">
    <source>
        <dbReference type="SAM" id="MobiDB-lite"/>
    </source>
</evidence>
<comment type="pathway">
    <text evidence="1">Protein modification; protein ubiquitination.</text>
</comment>
<feature type="region of interest" description="Disordered" evidence="3">
    <location>
        <begin position="68"/>
        <end position="93"/>
    </location>
</feature>
<evidence type="ECO:0000256" key="1">
    <source>
        <dbReference type="ARBA" id="ARBA00004906"/>
    </source>
</evidence>
<reference evidence="5" key="1">
    <citation type="submission" date="2020-05" db="EMBL/GenBank/DDBJ databases">
        <title>WGS assembly of Panicum virgatum.</title>
        <authorList>
            <person name="Lovell J.T."/>
            <person name="Jenkins J."/>
            <person name="Shu S."/>
            <person name="Juenger T.E."/>
            <person name="Schmutz J."/>
        </authorList>
    </citation>
    <scope>NUCLEOTIDE SEQUENCE</scope>
    <source>
        <strain evidence="5">AP13</strain>
    </source>
</reference>
<comment type="caution">
    <text evidence="5">The sequence shown here is derived from an EMBL/GenBank/DDBJ whole genome shotgun (WGS) entry which is preliminary data.</text>
</comment>
<keyword evidence="6" id="KW-1185">Reference proteome</keyword>
<evidence type="ECO:0000259" key="4">
    <source>
        <dbReference type="SMART" id="SM00225"/>
    </source>
</evidence>
<dbReference type="SUPFAM" id="SSF54695">
    <property type="entry name" value="POZ domain"/>
    <property type="match status" value="1"/>
</dbReference>
<dbReference type="Gene3D" id="1.25.40.420">
    <property type="match status" value="1"/>
</dbReference>
<feature type="region of interest" description="Disordered" evidence="3">
    <location>
        <begin position="105"/>
        <end position="133"/>
    </location>
</feature>
<dbReference type="PANTHER" id="PTHR26379:SF469">
    <property type="entry name" value="MAB1"/>
    <property type="match status" value="1"/>
</dbReference>
<feature type="domain" description="BTB" evidence="4">
    <location>
        <begin position="97"/>
        <end position="263"/>
    </location>
</feature>